<evidence type="ECO:0000256" key="11">
    <source>
        <dbReference type="ARBA" id="ARBA00022989"/>
    </source>
</evidence>
<evidence type="ECO:0000313" key="19">
    <source>
        <dbReference type="Proteomes" id="UP001456524"/>
    </source>
</evidence>
<evidence type="ECO:0000256" key="1">
    <source>
        <dbReference type="ARBA" id="ARBA00003195"/>
    </source>
</evidence>
<evidence type="ECO:0000256" key="17">
    <source>
        <dbReference type="SAM" id="MobiDB-lite"/>
    </source>
</evidence>
<comment type="similarity">
    <text evidence="3">Belongs to the complex I NDUFB11 subunit family.</text>
</comment>
<evidence type="ECO:0000256" key="10">
    <source>
        <dbReference type="ARBA" id="ARBA00022982"/>
    </source>
</evidence>
<sequence length="133" mass="14754">MTLRATTMALARATALRHCSAASPATAAAMPFFKSSSSSMRPFTSSTPKLGGGGEHHHSEDMYDPPGGWLWGQNPREKYEEEGWEKLWYWGFFGGLGVAAIAYQFKPDTTIETWALEEARRRLQAEGILPESK</sequence>
<evidence type="ECO:0000256" key="14">
    <source>
        <dbReference type="ARBA" id="ARBA00030753"/>
    </source>
</evidence>
<evidence type="ECO:0000256" key="7">
    <source>
        <dbReference type="ARBA" id="ARBA00022692"/>
    </source>
</evidence>
<reference evidence="18 19" key="1">
    <citation type="journal article" date="2022" name="G3 (Bethesda)">
        <title>Enemy or ally: a genomic approach to elucidate the lifestyle of Phyllosticta citrichinaensis.</title>
        <authorList>
            <person name="Buijs V.A."/>
            <person name="Groenewald J.Z."/>
            <person name="Haridas S."/>
            <person name="LaButti K.M."/>
            <person name="Lipzen A."/>
            <person name="Martin F.M."/>
            <person name="Barry K."/>
            <person name="Grigoriev I.V."/>
            <person name="Crous P.W."/>
            <person name="Seidl M.F."/>
        </authorList>
    </citation>
    <scope>NUCLEOTIDE SEQUENCE [LARGE SCALE GENOMIC DNA]</scope>
    <source>
        <strain evidence="18 19">CBS 129764</strain>
    </source>
</reference>
<evidence type="ECO:0000256" key="15">
    <source>
        <dbReference type="ARBA" id="ARBA00031387"/>
    </source>
</evidence>
<dbReference type="PANTHER" id="PTHR40637">
    <property type="entry name" value="ESSS SUBUNIT OF NADH:UBIQUINONE OXIDOREDUCTASE (COMPLEX I) PROTEIN"/>
    <property type="match status" value="1"/>
</dbReference>
<protein>
    <recommendedName>
        <fullName evidence="4">NADH dehydrogenase [ubiquinone] 1 beta subcomplex subunit 11, mitochondrial</fullName>
    </recommendedName>
    <alternativeName>
        <fullName evidence="15">Complex I-ESSS</fullName>
    </alternativeName>
    <alternativeName>
        <fullName evidence="14">NADH-ubiquinone oxidoreductase ESSS subunit</fullName>
    </alternativeName>
</protein>
<keyword evidence="7" id="KW-0812">Transmembrane</keyword>
<evidence type="ECO:0000256" key="5">
    <source>
        <dbReference type="ARBA" id="ARBA00022448"/>
    </source>
</evidence>
<accession>A0ABR1XP16</accession>
<keyword evidence="13" id="KW-0472">Membrane</keyword>
<feature type="region of interest" description="Disordered" evidence="17">
    <location>
        <begin position="36"/>
        <end position="68"/>
    </location>
</feature>
<keyword evidence="5" id="KW-0813">Transport</keyword>
<dbReference type="Proteomes" id="UP001456524">
    <property type="component" value="Unassembled WGS sequence"/>
</dbReference>
<feature type="compositionally biased region" description="Low complexity" evidence="17">
    <location>
        <begin position="36"/>
        <end position="48"/>
    </location>
</feature>
<evidence type="ECO:0000256" key="16">
    <source>
        <dbReference type="ARBA" id="ARBA00046528"/>
    </source>
</evidence>
<name>A0ABR1XP16_9PEZI</name>
<comment type="subcellular location">
    <subcellularLocation>
        <location evidence="2">Mitochondrion inner membrane</location>
        <topology evidence="2">Single-pass membrane protein</topology>
    </subcellularLocation>
</comment>
<keyword evidence="19" id="KW-1185">Reference proteome</keyword>
<comment type="subunit">
    <text evidence="16">Complex I is composed of 45 different subunits. Interacts with BCAP31.</text>
</comment>
<dbReference type="Pfam" id="PF10183">
    <property type="entry name" value="ESSS"/>
    <property type="match status" value="1"/>
</dbReference>
<evidence type="ECO:0000256" key="9">
    <source>
        <dbReference type="ARBA" id="ARBA00022946"/>
    </source>
</evidence>
<keyword evidence="9" id="KW-0809">Transit peptide</keyword>
<evidence type="ECO:0000256" key="2">
    <source>
        <dbReference type="ARBA" id="ARBA00004434"/>
    </source>
</evidence>
<evidence type="ECO:0000256" key="12">
    <source>
        <dbReference type="ARBA" id="ARBA00023128"/>
    </source>
</evidence>
<evidence type="ECO:0000256" key="3">
    <source>
        <dbReference type="ARBA" id="ARBA00008915"/>
    </source>
</evidence>
<comment type="function">
    <text evidence="1">Accessory subunit of the mitochondrial membrane respiratory chain NADH dehydrogenase (Complex I), that is believed not to be involved in catalysis. Complex I functions in the transfer of electrons from NADH to the respiratory chain. The immediate electron acceptor for the enzyme is believed to be ubiquinone.</text>
</comment>
<dbReference type="EMBL" id="JBBWUH010000007">
    <property type="protein sequence ID" value="KAK8161962.1"/>
    <property type="molecule type" value="Genomic_DNA"/>
</dbReference>
<evidence type="ECO:0000256" key="4">
    <source>
        <dbReference type="ARBA" id="ARBA00018632"/>
    </source>
</evidence>
<keyword evidence="8" id="KW-0999">Mitochondrion inner membrane</keyword>
<evidence type="ECO:0000256" key="13">
    <source>
        <dbReference type="ARBA" id="ARBA00023136"/>
    </source>
</evidence>
<keyword evidence="11" id="KW-1133">Transmembrane helix</keyword>
<gene>
    <name evidence="18" type="ORF">IWX90DRAFT_488457</name>
</gene>
<comment type="caution">
    <text evidence="18">The sequence shown here is derived from an EMBL/GenBank/DDBJ whole genome shotgun (WGS) entry which is preliminary data.</text>
</comment>
<organism evidence="18 19">
    <name type="scientific">Phyllosticta citrichinensis</name>
    <dbReference type="NCBI Taxonomy" id="1130410"/>
    <lineage>
        <taxon>Eukaryota</taxon>
        <taxon>Fungi</taxon>
        <taxon>Dikarya</taxon>
        <taxon>Ascomycota</taxon>
        <taxon>Pezizomycotina</taxon>
        <taxon>Dothideomycetes</taxon>
        <taxon>Dothideomycetes incertae sedis</taxon>
        <taxon>Botryosphaeriales</taxon>
        <taxon>Phyllostictaceae</taxon>
        <taxon>Phyllosticta</taxon>
    </lineage>
</organism>
<keyword evidence="6" id="KW-0679">Respiratory chain</keyword>
<dbReference type="InterPro" id="IPR019329">
    <property type="entry name" value="NADH_UbQ_OxRdtase_ESSS_su"/>
</dbReference>
<evidence type="ECO:0000256" key="6">
    <source>
        <dbReference type="ARBA" id="ARBA00022660"/>
    </source>
</evidence>
<proteinExistence type="inferred from homology"/>
<keyword evidence="12" id="KW-0496">Mitochondrion</keyword>
<keyword evidence="10" id="KW-0249">Electron transport</keyword>
<dbReference type="PANTHER" id="PTHR40637:SF1">
    <property type="entry name" value="ESSS SUBUNIT OF NADH:UBIQUINONE OXIDOREDUCTASE (COMPLEX I) PROTEIN"/>
    <property type="match status" value="1"/>
</dbReference>
<evidence type="ECO:0000313" key="18">
    <source>
        <dbReference type="EMBL" id="KAK8161962.1"/>
    </source>
</evidence>
<evidence type="ECO:0000256" key="8">
    <source>
        <dbReference type="ARBA" id="ARBA00022792"/>
    </source>
</evidence>